<name>A0A1S3B3L4_CUCME</name>
<evidence type="ECO:0000256" key="5">
    <source>
        <dbReference type="ARBA" id="ARBA00023136"/>
    </source>
</evidence>
<dbReference type="PANTHER" id="PTHR31113:SF2">
    <property type="entry name" value="OS04G0423200 PROTEIN"/>
    <property type="match status" value="1"/>
</dbReference>
<gene>
    <name evidence="7" type="primary">LOC103485615</name>
</gene>
<evidence type="ECO:0000256" key="1">
    <source>
        <dbReference type="ARBA" id="ARBA00004370"/>
    </source>
</evidence>
<evidence type="ECO:0000256" key="3">
    <source>
        <dbReference type="ARBA" id="ARBA00022692"/>
    </source>
</evidence>
<dbReference type="Gramene" id="MELO3C008338.2.1">
    <property type="protein sequence ID" value="MELO3C008338.2.1"/>
    <property type="gene ID" value="MELO3C008338.2"/>
</dbReference>
<dbReference type="eggNOG" id="ENOG502QSPN">
    <property type="taxonomic scope" value="Eukaryota"/>
</dbReference>
<evidence type="ECO:0000313" key="6">
    <source>
        <dbReference type="Proteomes" id="UP001652600"/>
    </source>
</evidence>
<dbReference type="InterPro" id="IPR007749">
    <property type="entry name" value="DUF677"/>
</dbReference>
<dbReference type="KEGG" id="cmo:103485615"/>
<dbReference type="RefSeq" id="XP_008441510.2">
    <property type="nucleotide sequence ID" value="XM_008443288.3"/>
</dbReference>
<dbReference type="PANTHER" id="PTHR31113">
    <property type="entry name" value="UPF0496 PROTEIN 3-RELATED"/>
    <property type="match status" value="1"/>
</dbReference>
<accession>A0A1S3B3L4</accession>
<keyword evidence="3" id="KW-0812">Transmembrane</keyword>
<dbReference type="Proteomes" id="UP001652600">
    <property type="component" value="Chromosome 3"/>
</dbReference>
<evidence type="ECO:0000256" key="2">
    <source>
        <dbReference type="ARBA" id="ARBA00009074"/>
    </source>
</evidence>
<comment type="subcellular location">
    <subcellularLocation>
        <location evidence="1">Membrane</location>
    </subcellularLocation>
</comment>
<keyword evidence="4" id="KW-1133">Transmembrane helix</keyword>
<sequence>MWTKFSPSKIINSTKLSQSILACSTFADQEHEIIRKKHKRSFNVNEEYLCTLRTESFAEFFLKPESNVHESPPSTTSSSSAADCCWRFSETILLQPGQLEAVPSILESSFLLMLPELKGLFVDYFNLSAQASDLCTRLLANFKLTRSTSRCIQESLDSIEKCFSSETVESIASNLLALRSPFSDLEKRDFALIHDDYTTISHRLNCTRKKVARKIRSMKIMDGITCGLNAITTRTLTDLVKAADRGPGVFGRKLLRHEMLRNGGLEKVGEKLEAAAKGSYILKRELETTSRLVVRLGDAVDNGKAMVRLFGGRKKEDKFGVAVAMDEVKKNNANIRKRVEDVEEHLCLCIVAINRSKASVIN</sequence>
<dbReference type="AlphaFoldDB" id="A0A1S3B3L4"/>
<reference evidence="7" key="1">
    <citation type="submission" date="2025-08" db="UniProtKB">
        <authorList>
            <consortium name="RefSeq"/>
        </authorList>
    </citation>
    <scope>IDENTIFICATION</scope>
    <source>
        <tissue evidence="7">Stem</tissue>
    </source>
</reference>
<comment type="similarity">
    <text evidence="2">Belongs to the UPF0496 family.</text>
</comment>
<evidence type="ECO:0000313" key="7">
    <source>
        <dbReference type="RefSeq" id="XP_008441510.2"/>
    </source>
</evidence>
<dbReference type="GO" id="GO:0016020">
    <property type="term" value="C:membrane"/>
    <property type="evidence" value="ECO:0007669"/>
    <property type="project" value="UniProtKB-SubCell"/>
</dbReference>
<protein>
    <submittedName>
        <fullName evidence="7">UPF0496 protein 3-like</fullName>
    </submittedName>
</protein>
<dbReference type="GeneID" id="103485615"/>
<evidence type="ECO:0000256" key="4">
    <source>
        <dbReference type="ARBA" id="ARBA00022989"/>
    </source>
</evidence>
<keyword evidence="6" id="KW-1185">Reference proteome</keyword>
<keyword evidence="5" id="KW-0472">Membrane</keyword>
<dbReference type="InParanoid" id="A0A1S3B3L4"/>
<organism evidence="6 7">
    <name type="scientific">Cucumis melo</name>
    <name type="common">Muskmelon</name>
    <dbReference type="NCBI Taxonomy" id="3656"/>
    <lineage>
        <taxon>Eukaryota</taxon>
        <taxon>Viridiplantae</taxon>
        <taxon>Streptophyta</taxon>
        <taxon>Embryophyta</taxon>
        <taxon>Tracheophyta</taxon>
        <taxon>Spermatophyta</taxon>
        <taxon>Magnoliopsida</taxon>
        <taxon>eudicotyledons</taxon>
        <taxon>Gunneridae</taxon>
        <taxon>Pentapetalae</taxon>
        <taxon>rosids</taxon>
        <taxon>fabids</taxon>
        <taxon>Cucurbitales</taxon>
        <taxon>Cucurbitaceae</taxon>
        <taxon>Benincaseae</taxon>
        <taxon>Cucumis</taxon>
    </lineage>
</organism>
<proteinExistence type="inferred from homology"/>